<organism evidence="2 3">
    <name type="scientific">Caerostris extrusa</name>
    <name type="common">Bark spider</name>
    <name type="synonym">Caerostris bankana</name>
    <dbReference type="NCBI Taxonomy" id="172846"/>
    <lineage>
        <taxon>Eukaryota</taxon>
        <taxon>Metazoa</taxon>
        <taxon>Ecdysozoa</taxon>
        <taxon>Arthropoda</taxon>
        <taxon>Chelicerata</taxon>
        <taxon>Arachnida</taxon>
        <taxon>Araneae</taxon>
        <taxon>Araneomorphae</taxon>
        <taxon>Entelegynae</taxon>
        <taxon>Araneoidea</taxon>
        <taxon>Araneidae</taxon>
        <taxon>Caerostris</taxon>
    </lineage>
</organism>
<reference evidence="2 3" key="1">
    <citation type="submission" date="2021-06" db="EMBL/GenBank/DDBJ databases">
        <title>Caerostris extrusa draft genome.</title>
        <authorList>
            <person name="Kono N."/>
            <person name="Arakawa K."/>
        </authorList>
    </citation>
    <scope>NUCLEOTIDE SEQUENCE [LARGE SCALE GENOMIC DNA]</scope>
</reference>
<sequence length="136" mass="15287">MVEVFFLFPNGSKYHHKVNTASNFTSELIAIKEAVALYLNDSNISGLTDGNEKSLKIVSKKLPENVYDIESLKNVPGAALESFKTVKYIGSNNWKLSTTNNPLPPTFNAWKEEELNKQVESEKRDKIPVPKTSKEN</sequence>
<evidence type="ECO:0000256" key="1">
    <source>
        <dbReference type="SAM" id="MobiDB-lite"/>
    </source>
</evidence>
<dbReference type="EMBL" id="BPLR01011701">
    <property type="protein sequence ID" value="GIY48313.1"/>
    <property type="molecule type" value="Genomic_DNA"/>
</dbReference>
<dbReference type="Proteomes" id="UP001054945">
    <property type="component" value="Unassembled WGS sequence"/>
</dbReference>
<keyword evidence="3" id="KW-1185">Reference proteome</keyword>
<comment type="caution">
    <text evidence="2">The sequence shown here is derived from an EMBL/GenBank/DDBJ whole genome shotgun (WGS) entry which is preliminary data.</text>
</comment>
<gene>
    <name evidence="2" type="ORF">CEXT_392031</name>
</gene>
<accession>A0AAV4TNZ3</accession>
<evidence type="ECO:0000313" key="2">
    <source>
        <dbReference type="EMBL" id="GIY48313.1"/>
    </source>
</evidence>
<proteinExistence type="predicted"/>
<name>A0AAV4TNZ3_CAEEX</name>
<dbReference type="AlphaFoldDB" id="A0AAV4TNZ3"/>
<feature type="region of interest" description="Disordered" evidence="1">
    <location>
        <begin position="116"/>
        <end position="136"/>
    </location>
</feature>
<protein>
    <submittedName>
        <fullName evidence="2">Uncharacterized protein</fullName>
    </submittedName>
</protein>
<evidence type="ECO:0000313" key="3">
    <source>
        <dbReference type="Proteomes" id="UP001054945"/>
    </source>
</evidence>